<organism evidence="13 14">
    <name type="scientific">Dacryopinax primogenitus (strain DJM 731)</name>
    <name type="common">Brown rot fungus</name>
    <dbReference type="NCBI Taxonomy" id="1858805"/>
    <lineage>
        <taxon>Eukaryota</taxon>
        <taxon>Fungi</taxon>
        <taxon>Dikarya</taxon>
        <taxon>Basidiomycota</taxon>
        <taxon>Agaricomycotina</taxon>
        <taxon>Dacrymycetes</taxon>
        <taxon>Dacrymycetales</taxon>
        <taxon>Dacrymycetaceae</taxon>
        <taxon>Dacryopinax</taxon>
    </lineage>
</organism>
<name>M5FYT3_DACPD</name>
<dbReference type="SUPFAM" id="SSF81406">
    <property type="entry name" value="Mitochondrial cytochrome c oxidase subunit IV"/>
    <property type="match status" value="1"/>
</dbReference>
<dbReference type="Gene3D" id="1.10.442.10">
    <property type="entry name" value="Cytochrome c oxidase subunit IV"/>
    <property type="match status" value="1"/>
</dbReference>
<dbReference type="PANTHER" id="PTHR10707">
    <property type="entry name" value="CYTOCHROME C OXIDASE SUBUNIT IV"/>
    <property type="match status" value="1"/>
</dbReference>
<evidence type="ECO:0000256" key="9">
    <source>
        <dbReference type="ARBA" id="ARBA00023128"/>
    </source>
</evidence>
<feature type="region of interest" description="Disordered" evidence="11">
    <location>
        <begin position="133"/>
        <end position="165"/>
    </location>
</feature>
<dbReference type="PANTHER" id="PTHR10707:SF10">
    <property type="entry name" value="CYTOCHROME C OXIDASE SUBUNIT 4"/>
    <property type="match status" value="1"/>
</dbReference>
<dbReference type="AlphaFoldDB" id="M5FYT3"/>
<evidence type="ECO:0000256" key="12">
    <source>
        <dbReference type="SAM" id="Phobius"/>
    </source>
</evidence>
<evidence type="ECO:0000256" key="4">
    <source>
        <dbReference type="ARBA" id="ARBA00022692"/>
    </source>
</evidence>
<comment type="subcellular location">
    <subcellularLocation>
        <location evidence="1">Mitochondrion inner membrane</location>
        <topology evidence="1">Single-pass membrane protein</topology>
    </subcellularLocation>
</comment>
<protein>
    <submittedName>
        <fullName evidence="13">Cytochrome c oxidase subunit V</fullName>
    </submittedName>
</protein>
<evidence type="ECO:0000256" key="8">
    <source>
        <dbReference type="ARBA" id="ARBA00023002"/>
    </source>
</evidence>
<proteinExistence type="inferred from homology"/>
<dbReference type="OrthoDB" id="186013at2759"/>
<feature type="transmembrane region" description="Helical" evidence="12">
    <location>
        <begin position="101"/>
        <end position="123"/>
    </location>
</feature>
<dbReference type="Pfam" id="PF02936">
    <property type="entry name" value="COX4"/>
    <property type="match status" value="1"/>
</dbReference>
<evidence type="ECO:0000256" key="11">
    <source>
        <dbReference type="SAM" id="MobiDB-lite"/>
    </source>
</evidence>
<evidence type="ECO:0000313" key="14">
    <source>
        <dbReference type="Proteomes" id="UP000030653"/>
    </source>
</evidence>
<dbReference type="GO" id="GO:0006123">
    <property type="term" value="P:mitochondrial electron transport, cytochrome c to oxygen"/>
    <property type="evidence" value="ECO:0007669"/>
    <property type="project" value="InterPro"/>
</dbReference>
<accession>M5FYT3</accession>
<keyword evidence="5" id="KW-0999">Mitochondrion inner membrane</keyword>
<dbReference type="CDD" id="cd00922">
    <property type="entry name" value="Cyt_c_Oxidase_IV"/>
    <property type="match status" value="1"/>
</dbReference>
<dbReference type="STRING" id="1858805.M5FYT3"/>
<keyword evidence="14" id="KW-1185">Reference proteome</keyword>
<dbReference type="GO" id="GO:0005743">
    <property type="term" value="C:mitochondrial inner membrane"/>
    <property type="evidence" value="ECO:0007669"/>
    <property type="project" value="UniProtKB-SubCell"/>
</dbReference>
<evidence type="ECO:0000256" key="6">
    <source>
        <dbReference type="ARBA" id="ARBA00022946"/>
    </source>
</evidence>
<dbReference type="GeneID" id="63688049"/>
<feature type="compositionally biased region" description="Basic and acidic residues" evidence="11">
    <location>
        <begin position="133"/>
        <end position="147"/>
    </location>
</feature>
<dbReference type="GO" id="GO:0016491">
    <property type="term" value="F:oxidoreductase activity"/>
    <property type="evidence" value="ECO:0007669"/>
    <property type="project" value="UniProtKB-KW"/>
</dbReference>
<evidence type="ECO:0000256" key="1">
    <source>
        <dbReference type="ARBA" id="ARBA00004434"/>
    </source>
</evidence>
<dbReference type="Proteomes" id="UP000030653">
    <property type="component" value="Unassembled WGS sequence"/>
</dbReference>
<comment type="similarity">
    <text evidence="3">Belongs to the cytochrome c oxidase IV family.</text>
</comment>
<evidence type="ECO:0000256" key="5">
    <source>
        <dbReference type="ARBA" id="ARBA00022792"/>
    </source>
</evidence>
<keyword evidence="8" id="KW-0560">Oxidoreductase</keyword>
<dbReference type="FunFam" id="1.10.442.10:FF:000002">
    <property type="entry name" value="Cytochrome c oxidase subunit V"/>
    <property type="match status" value="1"/>
</dbReference>
<dbReference type="InterPro" id="IPR004203">
    <property type="entry name" value="Cyt_c_oxidase_su4_fam"/>
</dbReference>
<comment type="pathway">
    <text evidence="2">Energy metabolism; oxidative phosphorylation.</text>
</comment>
<keyword evidence="9" id="KW-0496">Mitochondrion</keyword>
<keyword evidence="7 12" id="KW-1133">Transmembrane helix</keyword>
<keyword evidence="4 12" id="KW-0812">Transmembrane</keyword>
<dbReference type="InterPro" id="IPR036639">
    <property type="entry name" value="Cyt_c_oxidase_su4_sf"/>
</dbReference>
<evidence type="ECO:0000256" key="2">
    <source>
        <dbReference type="ARBA" id="ARBA00004673"/>
    </source>
</evidence>
<dbReference type="HOGENOM" id="CLU_070101_3_0_1"/>
<dbReference type="GO" id="GO:0045277">
    <property type="term" value="C:respiratory chain complex IV"/>
    <property type="evidence" value="ECO:0007669"/>
    <property type="project" value="InterPro"/>
</dbReference>
<gene>
    <name evidence="13" type="ORF">DACRYDRAFT_22863</name>
</gene>
<dbReference type="EMBL" id="JH795865">
    <property type="protein sequence ID" value="EJU01065.1"/>
    <property type="molecule type" value="Genomic_DNA"/>
</dbReference>
<evidence type="ECO:0000256" key="10">
    <source>
        <dbReference type="ARBA" id="ARBA00023136"/>
    </source>
</evidence>
<keyword evidence="10 12" id="KW-0472">Membrane</keyword>
<evidence type="ECO:0000313" key="13">
    <source>
        <dbReference type="EMBL" id="EJU01065.1"/>
    </source>
</evidence>
<evidence type="ECO:0000256" key="3">
    <source>
        <dbReference type="ARBA" id="ARBA00008135"/>
    </source>
</evidence>
<reference evidence="13 14" key="1">
    <citation type="journal article" date="2012" name="Science">
        <title>The Paleozoic origin of enzymatic lignin decomposition reconstructed from 31 fungal genomes.</title>
        <authorList>
            <person name="Floudas D."/>
            <person name="Binder M."/>
            <person name="Riley R."/>
            <person name="Barry K."/>
            <person name="Blanchette R.A."/>
            <person name="Henrissat B."/>
            <person name="Martinez A.T."/>
            <person name="Otillar R."/>
            <person name="Spatafora J.W."/>
            <person name="Yadav J.S."/>
            <person name="Aerts A."/>
            <person name="Benoit I."/>
            <person name="Boyd A."/>
            <person name="Carlson A."/>
            <person name="Copeland A."/>
            <person name="Coutinho P.M."/>
            <person name="de Vries R.P."/>
            <person name="Ferreira P."/>
            <person name="Findley K."/>
            <person name="Foster B."/>
            <person name="Gaskell J."/>
            <person name="Glotzer D."/>
            <person name="Gorecki P."/>
            <person name="Heitman J."/>
            <person name="Hesse C."/>
            <person name="Hori C."/>
            <person name="Igarashi K."/>
            <person name="Jurgens J.A."/>
            <person name="Kallen N."/>
            <person name="Kersten P."/>
            <person name="Kohler A."/>
            <person name="Kuees U."/>
            <person name="Kumar T.K.A."/>
            <person name="Kuo A."/>
            <person name="LaButti K."/>
            <person name="Larrondo L.F."/>
            <person name="Lindquist E."/>
            <person name="Ling A."/>
            <person name="Lombard V."/>
            <person name="Lucas S."/>
            <person name="Lundell T."/>
            <person name="Martin R."/>
            <person name="McLaughlin D.J."/>
            <person name="Morgenstern I."/>
            <person name="Morin E."/>
            <person name="Murat C."/>
            <person name="Nagy L.G."/>
            <person name="Nolan M."/>
            <person name="Ohm R.A."/>
            <person name="Patyshakuliyeva A."/>
            <person name="Rokas A."/>
            <person name="Ruiz-Duenas F.J."/>
            <person name="Sabat G."/>
            <person name="Salamov A."/>
            <person name="Samejima M."/>
            <person name="Schmutz J."/>
            <person name="Slot J.C."/>
            <person name="St John F."/>
            <person name="Stenlid J."/>
            <person name="Sun H."/>
            <person name="Sun S."/>
            <person name="Syed K."/>
            <person name="Tsang A."/>
            <person name="Wiebenga A."/>
            <person name="Young D."/>
            <person name="Pisabarro A."/>
            <person name="Eastwood D.C."/>
            <person name="Martin F."/>
            <person name="Cullen D."/>
            <person name="Grigoriev I.V."/>
            <person name="Hibbett D.S."/>
        </authorList>
    </citation>
    <scope>NUCLEOTIDE SEQUENCE [LARGE SCALE GENOMIC DNA]</scope>
    <source>
        <strain evidence="13 14">DJM-731 SS1</strain>
    </source>
</reference>
<keyword evidence="6" id="KW-0809">Transit peptide</keyword>
<dbReference type="OMA" id="YVIHLFA"/>
<sequence>MSVSLLRPAVRALPRATVARSTLAVRSYASSSAPILVSNIEAQWKGMTPEEQNEVHKSLEQLQKKDWKQLSLDEKKAAYYVAFGPHGPRTPIVPPGSGVRVFFGIVGVVGVAGLIYAITRSFAPPPVKTMTREWQEATNEQQRRDKVNPFSGVASEGYKGKGNIQ</sequence>
<dbReference type="RefSeq" id="XP_040627962.1">
    <property type="nucleotide sequence ID" value="XM_040772987.1"/>
</dbReference>
<evidence type="ECO:0000256" key="7">
    <source>
        <dbReference type="ARBA" id="ARBA00022989"/>
    </source>
</evidence>